<proteinExistence type="predicted"/>
<dbReference type="Proteomes" id="UP001633002">
    <property type="component" value="Unassembled WGS sequence"/>
</dbReference>
<reference evidence="1 2" key="1">
    <citation type="submission" date="2024-09" db="EMBL/GenBank/DDBJ databases">
        <title>Chromosome-scale assembly of Riccia sorocarpa.</title>
        <authorList>
            <person name="Paukszto L."/>
        </authorList>
    </citation>
    <scope>NUCLEOTIDE SEQUENCE [LARGE SCALE GENOMIC DNA]</scope>
    <source>
        <strain evidence="1">LP-2024</strain>
        <tissue evidence="1">Aerial parts of the thallus</tissue>
    </source>
</reference>
<keyword evidence="2" id="KW-1185">Reference proteome</keyword>
<evidence type="ECO:0000313" key="1">
    <source>
        <dbReference type="EMBL" id="KAL3692987.1"/>
    </source>
</evidence>
<sequence>MPTPFVGKRLPSIRLMEADLSDNYASAGTDFLKKTAQFVPYSFKDLADMDLVEFSAMTSMNMLKYVTGIQRFCVPEDVFWYAFWNTDADGDRLLIKGTSGSTCVVGWHEVSVAFGASHGEAEEFRVIKINNKAFSQYKPQEFLPETVETNANLSTDSLTRRYHIAFLQKRARTPDNTKLATPEVWVSWVHMSKDGELDLKGLVNKFPNPIEDLKVIRESCKLTDNIPLAEPVAGGPDGNAGVLTPKLTVRKRVRDDKEPDRVVRTRVTTKCHSIVPAEARPSDPASSPTKSDSSGELVVFEPIFHDFGQKMGPVLADVLSKNLQASFGPLLVDAKAGQSLKKQLAELTTKLEESERGRTGLIGQVEALKRDLITCKEKAASELAASN</sequence>
<dbReference type="EMBL" id="JBJQOH010000003">
    <property type="protein sequence ID" value="KAL3692987.1"/>
    <property type="molecule type" value="Genomic_DNA"/>
</dbReference>
<protein>
    <submittedName>
        <fullName evidence="1">Uncharacterized protein</fullName>
    </submittedName>
</protein>
<comment type="caution">
    <text evidence="1">The sequence shown here is derived from an EMBL/GenBank/DDBJ whole genome shotgun (WGS) entry which is preliminary data.</text>
</comment>
<accession>A0ABD3HN60</accession>
<evidence type="ECO:0000313" key="2">
    <source>
        <dbReference type="Proteomes" id="UP001633002"/>
    </source>
</evidence>
<name>A0ABD3HN60_9MARC</name>
<dbReference type="AlphaFoldDB" id="A0ABD3HN60"/>
<organism evidence="1 2">
    <name type="scientific">Riccia sorocarpa</name>
    <dbReference type="NCBI Taxonomy" id="122646"/>
    <lineage>
        <taxon>Eukaryota</taxon>
        <taxon>Viridiplantae</taxon>
        <taxon>Streptophyta</taxon>
        <taxon>Embryophyta</taxon>
        <taxon>Marchantiophyta</taxon>
        <taxon>Marchantiopsida</taxon>
        <taxon>Marchantiidae</taxon>
        <taxon>Marchantiales</taxon>
        <taxon>Ricciaceae</taxon>
        <taxon>Riccia</taxon>
    </lineage>
</organism>
<gene>
    <name evidence="1" type="ORF">R1sor_006638</name>
</gene>